<evidence type="ECO:0000313" key="2">
    <source>
        <dbReference type="Proteomes" id="UP000218181"/>
    </source>
</evidence>
<keyword evidence="2" id="KW-1185">Reference proteome</keyword>
<dbReference type="STRING" id="1291764.GCA_001311235_00859"/>
<organism evidence="1 2">
    <name type="scientific">Lactococcus fujiensis JCM 16395</name>
    <dbReference type="NCBI Taxonomy" id="1291764"/>
    <lineage>
        <taxon>Bacteria</taxon>
        <taxon>Bacillati</taxon>
        <taxon>Bacillota</taxon>
        <taxon>Bacilli</taxon>
        <taxon>Lactobacillales</taxon>
        <taxon>Streptococcaceae</taxon>
        <taxon>Lactococcus</taxon>
    </lineage>
</organism>
<dbReference type="EMBL" id="JXJU01000003">
    <property type="protein sequence ID" value="PCS00647.1"/>
    <property type="molecule type" value="Genomic_DNA"/>
</dbReference>
<dbReference type="AlphaFoldDB" id="A0A2A5RMU0"/>
<proteinExistence type="predicted"/>
<protein>
    <submittedName>
        <fullName evidence="1">PadR family transcriptional regulator</fullName>
    </submittedName>
</protein>
<dbReference type="Pfam" id="PF06304">
    <property type="entry name" value="DUF1048"/>
    <property type="match status" value="1"/>
</dbReference>
<name>A0A2A5RMU0_9LACT</name>
<reference evidence="1 2" key="1">
    <citation type="submission" date="2014-12" db="EMBL/GenBank/DDBJ databases">
        <title>Draft genome sequences of 10 type strains of Lactococcus.</title>
        <authorList>
            <person name="Sun Z."/>
            <person name="Zhong Z."/>
            <person name="Liu W."/>
            <person name="Zhang W."/>
            <person name="Zhang H."/>
        </authorList>
    </citation>
    <scope>NUCLEOTIDE SEQUENCE [LARGE SCALE GENOMIC DNA]</scope>
    <source>
        <strain evidence="1 2">JCM 16395</strain>
    </source>
</reference>
<dbReference type="InterPro" id="IPR008316">
    <property type="entry name" value="UCP029876"/>
</dbReference>
<comment type="caution">
    <text evidence="1">The sequence shown here is derived from an EMBL/GenBank/DDBJ whole genome shotgun (WGS) entry which is preliminary data.</text>
</comment>
<sequence length="104" mass="12320">MFGLKEKREWHEIETRAKLLPLDYYKDFQEMKKYIWATGVSKWDNAVFIFNSLLDLLEETSADGRKVTDITGPDVASFLDGFIDEKSWEDKQREILNNKIEKLE</sequence>
<evidence type="ECO:0000313" key="1">
    <source>
        <dbReference type="EMBL" id="PCS00647.1"/>
    </source>
</evidence>
<dbReference type="SUPFAM" id="SSF158560">
    <property type="entry name" value="BH3980-like"/>
    <property type="match status" value="1"/>
</dbReference>
<accession>A0A2A5RMU0</accession>
<dbReference type="Gene3D" id="1.10.1900.10">
    <property type="entry name" value="c-terminal domain of poly(a) binding protein"/>
    <property type="match status" value="1"/>
</dbReference>
<dbReference type="Proteomes" id="UP000218181">
    <property type="component" value="Unassembled WGS sequence"/>
</dbReference>
<gene>
    <name evidence="1" type="ORF">RT41_GL001029</name>
</gene>